<evidence type="ECO:0000313" key="2">
    <source>
        <dbReference type="RefSeq" id="XP_028134542.1"/>
    </source>
</evidence>
<dbReference type="PANTHER" id="PTHR47331:SF1">
    <property type="entry name" value="GAG-LIKE PROTEIN"/>
    <property type="match status" value="1"/>
</dbReference>
<dbReference type="InterPro" id="IPR000477">
    <property type="entry name" value="RT_dom"/>
</dbReference>
<dbReference type="RefSeq" id="XP_028134542.1">
    <property type="nucleotide sequence ID" value="XM_028278741.1"/>
</dbReference>
<dbReference type="Pfam" id="PF00078">
    <property type="entry name" value="RVT_1"/>
    <property type="match status" value="1"/>
</dbReference>
<reference evidence="2" key="1">
    <citation type="submission" date="2025-08" db="UniProtKB">
        <authorList>
            <consortium name="RefSeq"/>
        </authorList>
    </citation>
    <scope>IDENTIFICATION</scope>
    <source>
        <tissue evidence="2">Whole insect</tissue>
    </source>
</reference>
<evidence type="ECO:0000259" key="1">
    <source>
        <dbReference type="Pfam" id="PF00078"/>
    </source>
</evidence>
<protein>
    <submittedName>
        <fullName evidence="2">Uncharacterized protein LOC114329585</fullName>
    </submittedName>
</protein>
<dbReference type="AlphaFoldDB" id="A0A6P7FHV6"/>
<dbReference type="InParanoid" id="A0A6P7FHV6"/>
<dbReference type="Gene3D" id="3.10.10.10">
    <property type="entry name" value="HIV Type 1 Reverse Transcriptase, subunit A, domain 1"/>
    <property type="match status" value="1"/>
</dbReference>
<feature type="domain" description="Reverse transcriptase" evidence="1">
    <location>
        <begin position="380"/>
        <end position="504"/>
    </location>
</feature>
<sequence length="538" mass="59954">MALSAASLDNHLVLLSTLQVYLVAPSGKRVFAKALLDSASQVSFISADLVKELSLTTRDGKLRINGINSTSSSSQSIVDTTIFAVANDVPFDISCSVLPKITNPLPQISISASKLNIPSEIPLGDPMFHVTSPIGILLGADLYNDIIQPEIIRLGKGLPVLQRTLLGYTISGSVPDFALKSKNTKKALEFYSNSLVTCCSHNTPSAVNEPVVSNEELYDHLQKFWELEEDAPQNTDLINDHPAEINFVKHVNVPPNGRYESTLNLKLPIEDIDMGNSLLSAKRRFLSLEKRFQLNPDLLEKYQDTISEYLNNGQIIQVPLKMLNDSGKPNYFLPHFHVFKSNSTTSTRIVFDPNNKSSTGISLSDVIDKGYVVQHELFNILAKFRQFKFALVGDIKAMFLQIAICPTETFLLNFLFRDNIQQPLRCYQFQRLPFGLPSSPFIAQRVIKHIADNNKHTHELATSVLQESIYMDDLISGADSLHELSCLFEQLTSLLETHGFLLHKWNCSSSEFLSQHNLNPISEVSLNFTGSDKVLGIF</sequence>
<proteinExistence type="predicted"/>
<organism evidence="2">
    <name type="scientific">Diabrotica virgifera virgifera</name>
    <name type="common">western corn rootworm</name>
    <dbReference type="NCBI Taxonomy" id="50390"/>
    <lineage>
        <taxon>Eukaryota</taxon>
        <taxon>Metazoa</taxon>
        <taxon>Ecdysozoa</taxon>
        <taxon>Arthropoda</taxon>
        <taxon>Hexapoda</taxon>
        <taxon>Insecta</taxon>
        <taxon>Pterygota</taxon>
        <taxon>Neoptera</taxon>
        <taxon>Endopterygota</taxon>
        <taxon>Coleoptera</taxon>
        <taxon>Polyphaga</taxon>
        <taxon>Cucujiformia</taxon>
        <taxon>Chrysomeloidea</taxon>
        <taxon>Chrysomelidae</taxon>
        <taxon>Galerucinae</taxon>
        <taxon>Diabroticina</taxon>
        <taxon>Diabroticites</taxon>
        <taxon>Diabrotica</taxon>
    </lineage>
</organism>
<dbReference type="InterPro" id="IPR043128">
    <property type="entry name" value="Rev_trsase/Diguanyl_cyclase"/>
</dbReference>
<dbReference type="PANTHER" id="PTHR47331">
    <property type="entry name" value="PHD-TYPE DOMAIN-CONTAINING PROTEIN"/>
    <property type="match status" value="1"/>
</dbReference>
<dbReference type="Gene3D" id="3.30.70.270">
    <property type="match status" value="1"/>
</dbReference>
<dbReference type="SUPFAM" id="SSF56672">
    <property type="entry name" value="DNA/RNA polymerases"/>
    <property type="match status" value="1"/>
</dbReference>
<name>A0A6P7FHV6_DIAVI</name>
<dbReference type="GO" id="GO:0071897">
    <property type="term" value="P:DNA biosynthetic process"/>
    <property type="evidence" value="ECO:0007669"/>
    <property type="project" value="UniProtKB-ARBA"/>
</dbReference>
<dbReference type="InterPro" id="IPR043502">
    <property type="entry name" value="DNA/RNA_pol_sf"/>
</dbReference>
<gene>
    <name evidence="2" type="primary">LOC114329585</name>
</gene>
<accession>A0A6P7FHV6</accession>